<dbReference type="CDD" id="cd07379">
    <property type="entry name" value="MPP_239FB"/>
    <property type="match status" value="1"/>
</dbReference>
<dbReference type="GO" id="GO:0016787">
    <property type="term" value="F:hydrolase activity"/>
    <property type="evidence" value="ECO:0007669"/>
    <property type="project" value="InterPro"/>
</dbReference>
<evidence type="ECO:0000313" key="3">
    <source>
        <dbReference type="Proteomes" id="UP000177622"/>
    </source>
</evidence>
<dbReference type="PANTHER" id="PTHR12905">
    <property type="entry name" value="METALLOPHOSPHOESTERASE"/>
    <property type="match status" value="1"/>
</dbReference>
<dbReference type="InterPro" id="IPR029052">
    <property type="entry name" value="Metallo-depent_PP-like"/>
</dbReference>
<accession>A0A1F5LD13</accession>
<dbReference type="EMBL" id="LXJU01000014">
    <property type="protein sequence ID" value="OGE51102.1"/>
    <property type="molecule type" value="Genomic_DNA"/>
</dbReference>
<dbReference type="InterPro" id="IPR004843">
    <property type="entry name" value="Calcineurin-like_PHP"/>
</dbReference>
<sequence length="347" mass="38658">MIPGKLDSEDIQMNSHLLPSPYNQSQPPTWLECVVQTLCYALLGAPKHSAPEKPSTTPLVLQNDGDDLPPLRIICVSDTHNATPALPPGDILIHAGDLTAHGTFDEVQAQLYWLSSQPHTHKIVIAGNHDILLDEASDMKFVTRTGDSVTERKKLDWRGLQYLQDEDITLELPVPDSEGQQVRRVKIYGSPQTPEFGLWAFQYPPIRDVWTGRVPDDTDILVVHGPPALYGDWDGDRRTTEKIKVKGDGYLLHEIRRVQPRMVVCGHIHGAFGLAIIKHDGIQESINDIQMRWGGYGLLKALRQTLWSKITTKSNADCAKETLVINAAIAPSASRSEYEDAIAIDFR</sequence>
<keyword evidence="3" id="KW-1185">Reference proteome</keyword>
<dbReference type="GeneID" id="34578359"/>
<protein>
    <recommendedName>
        <fullName evidence="1">Calcineurin-like phosphoesterase domain-containing protein</fullName>
    </recommendedName>
</protein>
<feature type="domain" description="Calcineurin-like phosphoesterase" evidence="1">
    <location>
        <begin position="72"/>
        <end position="270"/>
    </location>
</feature>
<dbReference type="SUPFAM" id="SSF56300">
    <property type="entry name" value="Metallo-dependent phosphatases"/>
    <property type="match status" value="1"/>
</dbReference>
<dbReference type="Pfam" id="PF00149">
    <property type="entry name" value="Metallophos"/>
    <property type="match status" value="1"/>
</dbReference>
<proteinExistence type="predicted"/>
<evidence type="ECO:0000313" key="2">
    <source>
        <dbReference type="EMBL" id="OGE51102.1"/>
    </source>
</evidence>
<name>A0A1F5LD13_PENAI</name>
<gene>
    <name evidence="2" type="ORF">PENARI_c014G11202</name>
</gene>
<dbReference type="AlphaFoldDB" id="A0A1F5LD13"/>
<comment type="caution">
    <text evidence="2">The sequence shown here is derived from an EMBL/GenBank/DDBJ whole genome shotgun (WGS) entry which is preliminary data.</text>
</comment>
<dbReference type="Proteomes" id="UP000177622">
    <property type="component" value="Unassembled WGS sequence"/>
</dbReference>
<dbReference type="InterPro" id="IPR051693">
    <property type="entry name" value="UPF0046_metallophosphoest"/>
</dbReference>
<evidence type="ECO:0000259" key="1">
    <source>
        <dbReference type="Pfam" id="PF00149"/>
    </source>
</evidence>
<dbReference type="RefSeq" id="XP_022486547.1">
    <property type="nucleotide sequence ID" value="XM_022633625.1"/>
</dbReference>
<dbReference type="Gene3D" id="3.60.21.10">
    <property type="match status" value="1"/>
</dbReference>
<organism evidence="2 3">
    <name type="scientific">Penicillium arizonense</name>
    <dbReference type="NCBI Taxonomy" id="1835702"/>
    <lineage>
        <taxon>Eukaryota</taxon>
        <taxon>Fungi</taxon>
        <taxon>Dikarya</taxon>
        <taxon>Ascomycota</taxon>
        <taxon>Pezizomycotina</taxon>
        <taxon>Eurotiomycetes</taxon>
        <taxon>Eurotiomycetidae</taxon>
        <taxon>Eurotiales</taxon>
        <taxon>Aspergillaceae</taxon>
        <taxon>Penicillium</taxon>
    </lineage>
</organism>
<reference evidence="2 3" key="1">
    <citation type="journal article" date="2016" name="Sci. Rep.">
        <title>Penicillium arizonense, a new, genome sequenced fungal species, reveals a high chemical diversity in secreted metabolites.</title>
        <authorList>
            <person name="Grijseels S."/>
            <person name="Nielsen J.C."/>
            <person name="Randelovic M."/>
            <person name="Nielsen J."/>
            <person name="Nielsen K.F."/>
            <person name="Workman M."/>
            <person name="Frisvad J.C."/>
        </authorList>
    </citation>
    <scope>NUCLEOTIDE SEQUENCE [LARGE SCALE GENOMIC DNA]</scope>
    <source>
        <strain evidence="2 3">CBS 141311</strain>
    </source>
</reference>
<dbReference type="OrthoDB" id="630188at2759"/>
<dbReference type="PANTHER" id="PTHR12905:SF18">
    <property type="entry name" value="ESTER HYDROLASE, PUTATIVE (AFU_ORTHOLOGUE AFUA_4G03130)-RELATED"/>
    <property type="match status" value="1"/>
</dbReference>